<dbReference type="FunFam" id="3.40.50.970:FF:000012">
    <property type="entry name" value="Pyruvate:ferredoxin (Flavodoxin) oxidoreductase"/>
    <property type="match status" value="1"/>
</dbReference>
<dbReference type="AlphaFoldDB" id="A0A0M0BMB9"/>
<comment type="subunit">
    <text evidence="1">Heterotetramer of one alpha, one beta, one delta and one gamma chain.</text>
</comment>
<comment type="caution">
    <text evidence="5">The sequence shown here is derived from an EMBL/GenBank/DDBJ whole genome shotgun (WGS) entry which is preliminary data.</text>
</comment>
<dbReference type="Proteomes" id="UP000037210">
    <property type="component" value="Unassembled WGS sequence"/>
</dbReference>
<dbReference type="GO" id="GO:0044272">
    <property type="term" value="P:sulfur compound biosynthetic process"/>
    <property type="evidence" value="ECO:0007669"/>
    <property type="project" value="UniProtKB-ARBA"/>
</dbReference>
<sequence>MGMNGDEAVAYAVKQVNPDVVAAYPITPQTIIVEQFSEYVADGLVDTEYVAVESEHSALSNCIGAAAAGARAFTASAANGLALMWEMTYIAASLRLPIVMAIANRALSGPINIHNDHSDSMGARDSGWIQVYCENSQEVYDACIEAWRMGEHPDVQLPVMVCLDGFTLSHTMENVHTLPDEEVQRFVGERAYMTVRGHRGEAELRLDPERPLTMGPLDLQDFYFEHKLQQVEAMRHALHAIPEVDAEYAKTSGRRYDLIHPYRMDDADVAIVGLGSTMGTVMHVVDELREEGVRAGLIKVRVFRPFPAEAIIEAVGDVPAVGILDKSASFGAPGGPLYEEMKTSFYDEGERPLIADYIYGLGGRDASPGLIRDIFQSLEGIRSKGEVAERVTFVGVRE</sequence>
<protein>
    <submittedName>
        <fullName evidence="5">Pyruvate ferredoxin oxidoreductase</fullName>
    </submittedName>
</protein>
<dbReference type="Gene3D" id="3.40.50.970">
    <property type="match status" value="1"/>
</dbReference>
<proteinExistence type="predicted"/>
<dbReference type="SUPFAM" id="SSF52518">
    <property type="entry name" value="Thiamin diphosphate-binding fold (THDP-binding)"/>
    <property type="match status" value="1"/>
</dbReference>
<dbReference type="InterPro" id="IPR029061">
    <property type="entry name" value="THDP-binding"/>
</dbReference>
<reference evidence="5 6" key="1">
    <citation type="submission" date="2015-06" db="EMBL/GenBank/DDBJ databases">
        <title>New insights into the roles of widespread benthic archaea in carbon and nitrogen cycling.</title>
        <authorList>
            <person name="Lazar C.S."/>
            <person name="Baker B.J."/>
            <person name="Seitz K.W."/>
            <person name="Hyde A.S."/>
            <person name="Dick G.J."/>
            <person name="Hinrichs K.-U."/>
            <person name="Teske A.P."/>
        </authorList>
    </citation>
    <scope>NUCLEOTIDE SEQUENCE [LARGE SCALE GENOMIC DNA]</scope>
    <source>
        <strain evidence="5">DG-45</strain>
    </source>
</reference>
<dbReference type="FunFam" id="3.40.50.920:FF:000010">
    <property type="entry name" value="Pyruvate ferredoxin oxidoreductase, alpha subunit"/>
    <property type="match status" value="1"/>
</dbReference>
<organism evidence="5 6">
    <name type="scientific">miscellaneous Crenarchaeota group-15 archaeon DG-45</name>
    <dbReference type="NCBI Taxonomy" id="1685127"/>
    <lineage>
        <taxon>Archaea</taxon>
        <taxon>Candidatus Bathyarchaeota</taxon>
        <taxon>MCG-15</taxon>
    </lineage>
</organism>
<dbReference type="GO" id="GO:0016903">
    <property type="term" value="F:oxidoreductase activity, acting on the aldehyde or oxo group of donors"/>
    <property type="evidence" value="ECO:0007669"/>
    <property type="project" value="UniProtKB-ARBA"/>
</dbReference>
<dbReference type="PANTHER" id="PTHR32154">
    <property type="entry name" value="PYRUVATE-FLAVODOXIN OXIDOREDUCTASE-RELATED"/>
    <property type="match status" value="1"/>
</dbReference>
<dbReference type="PANTHER" id="PTHR32154:SF0">
    <property type="entry name" value="PYRUVATE-FLAVODOXIN OXIDOREDUCTASE-RELATED"/>
    <property type="match status" value="1"/>
</dbReference>
<dbReference type="Pfam" id="PF01855">
    <property type="entry name" value="POR_N"/>
    <property type="match status" value="1"/>
</dbReference>
<evidence type="ECO:0000256" key="2">
    <source>
        <dbReference type="ARBA" id="ARBA00023002"/>
    </source>
</evidence>
<accession>A0A0M0BMB9</accession>
<evidence type="ECO:0000313" key="6">
    <source>
        <dbReference type="Proteomes" id="UP000037210"/>
    </source>
</evidence>
<name>A0A0M0BMB9_9ARCH</name>
<evidence type="ECO:0000313" key="5">
    <source>
        <dbReference type="EMBL" id="KON29708.1"/>
    </source>
</evidence>
<evidence type="ECO:0000259" key="4">
    <source>
        <dbReference type="Pfam" id="PF17147"/>
    </source>
</evidence>
<dbReference type="PATRIC" id="fig|1685127.3.peg.1561"/>
<dbReference type="Pfam" id="PF17147">
    <property type="entry name" value="PFOR_II"/>
    <property type="match status" value="1"/>
</dbReference>
<dbReference type="InterPro" id="IPR002880">
    <property type="entry name" value="Pyrv_Fd/Flavodoxin_OxRdtase_N"/>
</dbReference>
<feature type="domain" description="Pyruvate flavodoxin/ferredoxin oxidoreductase pyrimidine binding" evidence="3">
    <location>
        <begin position="12"/>
        <end position="242"/>
    </location>
</feature>
<dbReference type="InterPro" id="IPR009014">
    <property type="entry name" value="Transketo_C/PFOR_II"/>
</dbReference>
<dbReference type="SUPFAM" id="SSF52922">
    <property type="entry name" value="TK C-terminal domain-like"/>
    <property type="match status" value="1"/>
</dbReference>
<keyword evidence="5" id="KW-0670">Pyruvate</keyword>
<dbReference type="Gene3D" id="3.40.50.920">
    <property type="match status" value="1"/>
</dbReference>
<evidence type="ECO:0000259" key="3">
    <source>
        <dbReference type="Pfam" id="PF01855"/>
    </source>
</evidence>
<dbReference type="InterPro" id="IPR033412">
    <property type="entry name" value="PFOR_II"/>
</dbReference>
<dbReference type="EMBL" id="LFWZ01000054">
    <property type="protein sequence ID" value="KON29708.1"/>
    <property type="molecule type" value="Genomic_DNA"/>
</dbReference>
<dbReference type="CDD" id="cd07034">
    <property type="entry name" value="TPP_PYR_PFOR_IOR-alpha_like"/>
    <property type="match status" value="1"/>
</dbReference>
<dbReference type="GO" id="GO:0006979">
    <property type="term" value="P:response to oxidative stress"/>
    <property type="evidence" value="ECO:0007669"/>
    <property type="project" value="TreeGrafter"/>
</dbReference>
<keyword evidence="2" id="KW-0560">Oxidoreductase</keyword>
<feature type="domain" description="Pyruvate:ferredoxin oxidoreductase core" evidence="4">
    <location>
        <begin position="267"/>
        <end position="368"/>
    </location>
</feature>
<dbReference type="GO" id="GO:0019752">
    <property type="term" value="P:carboxylic acid metabolic process"/>
    <property type="evidence" value="ECO:0007669"/>
    <property type="project" value="UniProtKB-ARBA"/>
</dbReference>
<evidence type="ECO:0000256" key="1">
    <source>
        <dbReference type="ARBA" id="ARBA00011595"/>
    </source>
</evidence>
<dbReference type="InterPro" id="IPR050722">
    <property type="entry name" value="Pyruvate:ferred/Flavod_OxRd"/>
</dbReference>
<gene>
    <name evidence="5" type="primary">porA</name>
    <name evidence="5" type="ORF">AC482_05800</name>
</gene>